<dbReference type="RefSeq" id="WP_388112064.1">
    <property type="nucleotide sequence ID" value="NZ_JBIAHM010000013.1"/>
</dbReference>
<reference evidence="2 3" key="1">
    <citation type="submission" date="2024-10" db="EMBL/GenBank/DDBJ databases">
        <title>The Natural Products Discovery Center: Release of the First 8490 Sequenced Strains for Exploring Actinobacteria Biosynthetic Diversity.</title>
        <authorList>
            <person name="Kalkreuter E."/>
            <person name="Kautsar S.A."/>
            <person name="Yang D."/>
            <person name="Bader C.D."/>
            <person name="Teijaro C.N."/>
            <person name="Fluegel L."/>
            <person name="Davis C.M."/>
            <person name="Simpson J.R."/>
            <person name="Lauterbach L."/>
            <person name="Steele A.D."/>
            <person name="Gui C."/>
            <person name="Meng S."/>
            <person name="Li G."/>
            <person name="Viehrig K."/>
            <person name="Ye F."/>
            <person name="Su P."/>
            <person name="Kiefer A.F."/>
            <person name="Nichols A."/>
            <person name="Cepeda A.J."/>
            <person name="Yan W."/>
            <person name="Fan B."/>
            <person name="Jiang Y."/>
            <person name="Adhikari A."/>
            <person name="Zheng C.-J."/>
            <person name="Schuster L."/>
            <person name="Cowan T.M."/>
            <person name="Smanski M.J."/>
            <person name="Chevrette M.G."/>
            <person name="De Carvalho L.P.S."/>
            <person name="Shen B."/>
        </authorList>
    </citation>
    <scope>NUCLEOTIDE SEQUENCE [LARGE SCALE GENOMIC DNA]</scope>
    <source>
        <strain evidence="2 3">NPDC006488</strain>
    </source>
</reference>
<proteinExistence type="predicted"/>
<accession>A0ABW6MCF1</accession>
<comment type="caution">
    <text evidence="2">The sequence shown here is derived from an EMBL/GenBank/DDBJ whole genome shotgun (WGS) entry which is preliminary data.</text>
</comment>
<dbReference type="Proteomes" id="UP001601303">
    <property type="component" value="Unassembled WGS sequence"/>
</dbReference>
<feature type="domain" description="DUF397" evidence="1">
    <location>
        <begin position="6"/>
        <end position="25"/>
    </location>
</feature>
<dbReference type="Pfam" id="PF04149">
    <property type="entry name" value="DUF397"/>
    <property type="match status" value="2"/>
</dbReference>
<dbReference type="InterPro" id="IPR007278">
    <property type="entry name" value="DUF397"/>
</dbReference>
<evidence type="ECO:0000313" key="3">
    <source>
        <dbReference type="Proteomes" id="UP001601303"/>
    </source>
</evidence>
<dbReference type="EMBL" id="JBIAHM010000013">
    <property type="protein sequence ID" value="MFE9603449.1"/>
    <property type="molecule type" value="Genomic_DNA"/>
</dbReference>
<evidence type="ECO:0000313" key="2">
    <source>
        <dbReference type="EMBL" id="MFE9603449.1"/>
    </source>
</evidence>
<sequence>MPTGMQWRKSSYSSDQGGNCIECAPLGPLAWRKSSHSGDMGGNCLEIAETTCPTTPTTLAIRDSKTPAGPILTLDPAAFTTFVNWTATTVG</sequence>
<protein>
    <submittedName>
        <fullName evidence="2">DUF397 domain-containing protein</fullName>
    </submittedName>
</protein>
<gene>
    <name evidence="2" type="ORF">ACFYNQ_33395</name>
</gene>
<evidence type="ECO:0000259" key="1">
    <source>
        <dbReference type="Pfam" id="PF04149"/>
    </source>
</evidence>
<organism evidence="2 3">
    <name type="scientific">Streptomyces hokutonensis</name>
    <dbReference type="NCBI Taxonomy" id="1306990"/>
    <lineage>
        <taxon>Bacteria</taxon>
        <taxon>Bacillati</taxon>
        <taxon>Actinomycetota</taxon>
        <taxon>Actinomycetes</taxon>
        <taxon>Kitasatosporales</taxon>
        <taxon>Streptomycetaceae</taxon>
        <taxon>Streptomyces</taxon>
    </lineage>
</organism>
<feature type="domain" description="DUF397" evidence="1">
    <location>
        <begin position="29"/>
        <end position="84"/>
    </location>
</feature>
<keyword evidence="3" id="KW-1185">Reference proteome</keyword>
<name>A0ABW6MCF1_9ACTN</name>